<reference evidence="1 2" key="1">
    <citation type="submission" date="2020-08" db="EMBL/GenBank/DDBJ databases">
        <title>A Genomic Blueprint of the Chicken Gut Microbiome.</title>
        <authorList>
            <person name="Gilroy R."/>
            <person name="Ravi A."/>
            <person name="Getino M."/>
            <person name="Pursley I."/>
            <person name="Horton D.L."/>
            <person name="Alikhan N.-F."/>
            <person name="Baker D."/>
            <person name="Gharbi K."/>
            <person name="Hall N."/>
            <person name="Watson M."/>
            <person name="Adriaenssens E.M."/>
            <person name="Foster-Nyarko E."/>
            <person name="Jarju S."/>
            <person name="Secka A."/>
            <person name="Antonio M."/>
            <person name="Oren A."/>
            <person name="Chaudhuri R."/>
            <person name="La Ragione R.M."/>
            <person name="Hildebrand F."/>
            <person name="Pallen M.J."/>
        </authorList>
    </citation>
    <scope>NUCLEOTIDE SEQUENCE [LARGE SCALE GENOMIC DNA]</scope>
    <source>
        <strain evidence="1 2">Sa3CUN1</strain>
    </source>
</reference>
<sequence>MLRVDRNKHCSLNKSVRELFYMKQNINNSRSYSEEEKIHLTRKIERDIYNIWEKAKYDLEVRKV</sequence>
<protein>
    <submittedName>
        <fullName evidence="1">Uncharacterized protein</fullName>
    </submittedName>
</protein>
<gene>
    <name evidence="1" type="ORF">H9660_13185</name>
</gene>
<dbReference type="EMBL" id="JACSQZ010000060">
    <property type="protein sequence ID" value="MBD7916102.1"/>
    <property type="molecule type" value="Genomic_DNA"/>
</dbReference>
<name>A0ABR8Q6N9_9CLOT</name>
<evidence type="ECO:0000313" key="2">
    <source>
        <dbReference type="Proteomes" id="UP000640335"/>
    </source>
</evidence>
<comment type="caution">
    <text evidence="1">The sequence shown here is derived from an EMBL/GenBank/DDBJ whole genome shotgun (WGS) entry which is preliminary data.</text>
</comment>
<proteinExistence type="predicted"/>
<dbReference type="RefSeq" id="WP_191750852.1">
    <property type="nucleotide sequence ID" value="NZ_JACSQZ010000060.1"/>
</dbReference>
<keyword evidence="2" id="KW-1185">Reference proteome</keyword>
<evidence type="ECO:0000313" key="1">
    <source>
        <dbReference type="EMBL" id="MBD7916102.1"/>
    </source>
</evidence>
<organism evidence="1 2">
    <name type="scientific">Clostridium gallinarum</name>
    <dbReference type="NCBI Taxonomy" id="2762246"/>
    <lineage>
        <taxon>Bacteria</taxon>
        <taxon>Bacillati</taxon>
        <taxon>Bacillota</taxon>
        <taxon>Clostridia</taxon>
        <taxon>Eubacteriales</taxon>
        <taxon>Clostridiaceae</taxon>
        <taxon>Clostridium</taxon>
    </lineage>
</organism>
<dbReference type="Proteomes" id="UP000640335">
    <property type="component" value="Unassembled WGS sequence"/>
</dbReference>
<accession>A0ABR8Q6N9</accession>